<evidence type="ECO:0000313" key="10">
    <source>
        <dbReference type="Proteomes" id="UP000031668"/>
    </source>
</evidence>
<evidence type="ECO:0000256" key="2">
    <source>
        <dbReference type="ARBA" id="ARBA00010050"/>
    </source>
</evidence>
<dbReference type="GO" id="GO:0031201">
    <property type="term" value="C:SNARE complex"/>
    <property type="evidence" value="ECO:0007669"/>
    <property type="project" value="TreeGrafter"/>
</dbReference>
<dbReference type="EMBL" id="JWZT01004965">
    <property type="protein sequence ID" value="KII62489.1"/>
    <property type="molecule type" value="Genomic_DNA"/>
</dbReference>
<sequence>MSEAADVFEMALSISTNGGYFYRLLGLYDLEKALGLFEKAADLYVKENNQKYASYTYMIVAQISLFLKKENSLTYYDKAAECCREKDPERSARIYEILINKCLKNDNKENAAKYSELCGNVWECDLKNISKSTKFYHQAAELYLKSGLTENSNRAFLKAAENYALDKEYITAFKIYEKMGMTNLNDTNKSYKEYFFKASLLTLCDKCLKTSESLDQYFVDAKDLEQSHEFVLIENILQSREKGKMDIFYTAVREFSSAHEMDEVTRFLLIKIRELFEHEIYGFI</sequence>
<comment type="similarity">
    <text evidence="2">Belongs to the SNAP family.</text>
</comment>
<accession>A0A0C2MDW2</accession>
<keyword evidence="4" id="KW-0931">ER-Golgi transport</keyword>
<dbReference type="OrthoDB" id="9984275at2759"/>
<evidence type="ECO:0000256" key="7">
    <source>
        <dbReference type="ARBA" id="ARBA00040047"/>
    </source>
</evidence>
<dbReference type="GO" id="GO:0016192">
    <property type="term" value="P:vesicle-mediated transport"/>
    <property type="evidence" value="ECO:0007669"/>
    <property type="project" value="UniProtKB-KW"/>
</dbReference>
<name>A0A0C2MDW2_THEKT</name>
<evidence type="ECO:0000256" key="6">
    <source>
        <dbReference type="ARBA" id="ARBA00023136"/>
    </source>
</evidence>
<gene>
    <name evidence="9" type="ORF">RF11_00295</name>
</gene>
<keyword evidence="10" id="KW-1185">Reference proteome</keyword>
<evidence type="ECO:0000256" key="3">
    <source>
        <dbReference type="ARBA" id="ARBA00022448"/>
    </source>
</evidence>
<dbReference type="Pfam" id="PF14938">
    <property type="entry name" value="SNAP"/>
    <property type="match status" value="1"/>
</dbReference>
<dbReference type="GO" id="GO:0005774">
    <property type="term" value="C:vacuolar membrane"/>
    <property type="evidence" value="ECO:0007669"/>
    <property type="project" value="TreeGrafter"/>
</dbReference>
<keyword evidence="5" id="KW-0653">Protein transport</keyword>
<dbReference type="PANTHER" id="PTHR13768:SF2">
    <property type="entry name" value="GAMMA-SOLUBLE NSF ATTACHMENT PROTEIN"/>
    <property type="match status" value="1"/>
</dbReference>
<dbReference type="GO" id="GO:0019905">
    <property type="term" value="F:syntaxin binding"/>
    <property type="evidence" value="ECO:0007669"/>
    <property type="project" value="TreeGrafter"/>
</dbReference>
<dbReference type="SUPFAM" id="SSF48452">
    <property type="entry name" value="TPR-like"/>
    <property type="match status" value="2"/>
</dbReference>
<dbReference type="PANTHER" id="PTHR13768">
    <property type="entry name" value="SOLUBLE NSF ATTACHMENT PROTEIN SNAP"/>
    <property type="match status" value="1"/>
</dbReference>
<proteinExistence type="inferred from homology"/>
<dbReference type="Gene3D" id="1.25.40.10">
    <property type="entry name" value="Tetratricopeptide repeat domain"/>
    <property type="match status" value="1"/>
</dbReference>
<reference evidence="9 10" key="1">
    <citation type="journal article" date="2014" name="Genome Biol. Evol.">
        <title>The genome of the myxosporean Thelohanellus kitauei shows adaptations to nutrient acquisition within its fish host.</title>
        <authorList>
            <person name="Yang Y."/>
            <person name="Xiong J."/>
            <person name="Zhou Z."/>
            <person name="Huo F."/>
            <person name="Miao W."/>
            <person name="Ran C."/>
            <person name="Liu Y."/>
            <person name="Zhang J."/>
            <person name="Feng J."/>
            <person name="Wang M."/>
            <person name="Wang M."/>
            <person name="Wang L."/>
            <person name="Yao B."/>
        </authorList>
    </citation>
    <scope>NUCLEOTIDE SEQUENCE [LARGE SCALE GENOMIC DNA]</scope>
    <source>
        <strain evidence="9">Wuqing</strain>
    </source>
</reference>
<dbReference type="OMA" id="ASANKCY"/>
<organism evidence="9 10">
    <name type="scientific">Thelohanellus kitauei</name>
    <name type="common">Myxosporean</name>
    <dbReference type="NCBI Taxonomy" id="669202"/>
    <lineage>
        <taxon>Eukaryota</taxon>
        <taxon>Metazoa</taxon>
        <taxon>Cnidaria</taxon>
        <taxon>Myxozoa</taxon>
        <taxon>Myxosporea</taxon>
        <taxon>Bivalvulida</taxon>
        <taxon>Platysporina</taxon>
        <taxon>Myxobolidae</taxon>
        <taxon>Thelohanellus</taxon>
    </lineage>
</organism>
<protein>
    <recommendedName>
        <fullName evidence="7">Gamma-soluble NSF attachment protein</fullName>
    </recommendedName>
    <alternativeName>
        <fullName evidence="8">N-ethylmaleimide-sensitive factor attachment protein gamma</fullName>
    </alternativeName>
</protein>
<keyword evidence="6" id="KW-0472">Membrane</keyword>
<evidence type="ECO:0000256" key="5">
    <source>
        <dbReference type="ARBA" id="ARBA00022927"/>
    </source>
</evidence>
<dbReference type="InterPro" id="IPR011990">
    <property type="entry name" value="TPR-like_helical_dom_sf"/>
</dbReference>
<dbReference type="GO" id="GO:0005483">
    <property type="term" value="F:soluble NSF attachment protein activity"/>
    <property type="evidence" value="ECO:0007669"/>
    <property type="project" value="TreeGrafter"/>
</dbReference>
<dbReference type="PRINTS" id="PR00448">
    <property type="entry name" value="NSFATTACHMNT"/>
</dbReference>
<dbReference type="GO" id="GO:0006886">
    <property type="term" value="P:intracellular protein transport"/>
    <property type="evidence" value="ECO:0007669"/>
    <property type="project" value="InterPro"/>
</dbReference>
<dbReference type="Proteomes" id="UP000031668">
    <property type="component" value="Unassembled WGS sequence"/>
</dbReference>
<evidence type="ECO:0000256" key="8">
    <source>
        <dbReference type="ARBA" id="ARBA00042485"/>
    </source>
</evidence>
<comment type="caution">
    <text evidence="9">The sequence shown here is derived from an EMBL/GenBank/DDBJ whole genome shotgun (WGS) entry which is preliminary data.</text>
</comment>
<evidence type="ECO:0000313" key="9">
    <source>
        <dbReference type="EMBL" id="KII62489.1"/>
    </source>
</evidence>
<evidence type="ECO:0000256" key="1">
    <source>
        <dbReference type="ARBA" id="ARBA00004170"/>
    </source>
</evidence>
<comment type="subcellular location">
    <subcellularLocation>
        <location evidence="1">Membrane</location>
        <topology evidence="1">Peripheral membrane protein</topology>
    </subcellularLocation>
</comment>
<dbReference type="AlphaFoldDB" id="A0A0C2MDW2"/>
<evidence type="ECO:0000256" key="4">
    <source>
        <dbReference type="ARBA" id="ARBA00022892"/>
    </source>
</evidence>
<keyword evidence="3" id="KW-0813">Transport</keyword>
<dbReference type="InterPro" id="IPR000744">
    <property type="entry name" value="NSF_attach"/>
</dbReference>